<gene>
    <name evidence="4" type="ORF">K0T92_09505</name>
</gene>
<comment type="caution">
    <text evidence="4">The sequence shown here is derived from an EMBL/GenBank/DDBJ whole genome shotgun (WGS) entry which is preliminary data.</text>
</comment>
<evidence type="ECO:0000313" key="4">
    <source>
        <dbReference type="EMBL" id="MBW7474980.1"/>
    </source>
</evidence>
<keyword evidence="2" id="KW-0521">NADP</keyword>
<evidence type="ECO:0000313" key="5">
    <source>
        <dbReference type="Proteomes" id="UP000812277"/>
    </source>
</evidence>
<accession>A0ABS7D4W8</accession>
<comment type="function">
    <text evidence="2">Catalyzes the reduction of dTDP-6-deoxy-L-lyxo-4-hexulose to yield dTDP-L-rhamnose.</text>
</comment>
<name>A0ABS7D4W8_9BACL</name>
<comment type="pathway">
    <text evidence="2">Carbohydrate biosynthesis; dTDP-L-rhamnose biosynthesis.</text>
</comment>
<evidence type="ECO:0000256" key="1">
    <source>
        <dbReference type="ARBA" id="ARBA00010944"/>
    </source>
</evidence>
<dbReference type="EMBL" id="JAHZIJ010000005">
    <property type="protein sequence ID" value="MBW7474980.1"/>
    <property type="molecule type" value="Genomic_DNA"/>
</dbReference>
<reference evidence="4 5" key="1">
    <citation type="submission" date="2021-07" db="EMBL/GenBank/DDBJ databases">
        <title>Paenibacillus radiodurans sp. nov., isolated from the southeastern edge of Tengger Desert.</title>
        <authorList>
            <person name="Zhang G."/>
        </authorList>
    </citation>
    <scope>NUCLEOTIDE SEQUENCE [LARGE SCALE GENOMIC DNA]</scope>
    <source>
        <strain evidence="4 5">DT7-4</strain>
    </source>
</reference>
<comment type="similarity">
    <text evidence="1 2">Belongs to the dTDP-4-dehydrorhamnose reductase family.</text>
</comment>
<feature type="domain" description="RmlD-like substrate binding" evidence="3">
    <location>
        <begin position="1"/>
        <end position="242"/>
    </location>
</feature>
<dbReference type="CDD" id="cd05254">
    <property type="entry name" value="dTDP_HR_like_SDR_e"/>
    <property type="match status" value="1"/>
</dbReference>
<keyword evidence="2" id="KW-0560">Oxidoreductase</keyword>
<protein>
    <recommendedName>
        <fullName evidence="2">dTDP-4-dehydrorhamnose reductase</fullName>
        <ecNumber evidence="2">1.1.1.133</ecNumber>
    </recommendedName>
</protein>
<dbReference type="Pfam" id="PF04321">
    <property type="entry name" value="RmlD_sub_bind"/>
    <property type="match status" value="1"/>
</dbReference>
<organism evidence="4 5">
    <name type="scientific">Paenibacillus oenotherae</name>
    <dbReference type="NCBI Taxonomy" id="1435645"/>
    <lineage>
        <taxon>Bacteria</taxon>
        <taxon>Bacillati</taxon>
        <taxon>Bacillota</taxon>
        <taxon>Bacilli</taxon>
        <taxon>Bacillales</taxon>
        <taxon>Paenibacillaceae</taxon>
        <taxon>Paenibacillus</taxon>
    </lineage>
</organism>
<dbReference type="Gene3D" id="3.40.50.720">
    <property type="entry name" value="NAD(P)-binding Rossmann-like Domain"/>
    <property type="match status" value="1"/>
</dbReference>
<dbReference type="InterPro" id="IPR005913">
    <property type="entry name" value="dTDP_dehydrorham_reduct"/>
</dbReference>
<dbReference type="EC" id="1.1.1.133" evidence="2"/>
<evidence type="ECO:0000259" key="3">
    <source>
        <dbReference type="Pfam" id="PF04321"/>
    </source>
</evidence>
<evidence type="ECO:0000256" key="2">
    <source>
        <dbReference type="RuleBase" id="RU364082"/>
    </source>
</evidence>
<dbReference type="Gene3D" id="3.90.25.10">
    <property type="entry name" value="UDP-galactose 4-epimerase, domain 1"/>
    <property type="match status" value="1"/>
</dbReference>
<dbReference type="InterPro" id="IPR029903">
    <property type="entry name" value="RmlD-like-bd"/>
</dbReference>
<dbReference type="PANTHER" id="PTHR10491:SF4">
    <property type="entry name" value="METHIONINE ADENOSYLTRANSFERASE 2 SUBUNIT BETA"/>
    <property type="match status" value="1"/>
</dbReference>
<proteinExistence type="inferred from homology"/>
<dbReference type="InterPro" id="IPR036291">
    <property type="entry name" value="NAD(P)-bd_dom_sf"/>
</dbReference>
<dbReference type="RefSeq" id="WP_219872228.1">
    <property type="nucleotide sequence ID" value="NZ_JAHZIJ010000005.1"/>
</dbReference>
<dbReference type="PANTHER" id="PTHR10491">
    <property type="entry name" value="DTDP-4-DEHYDRORHAMNOSE REDUCTASE"/>
    <property type="match status" value="1"/>
</dbReference>
<dbReference type="Proteomes" id="UP000812277">
    <property type="component" value="Unassembled WGS sequence"/>
</dbReference>
<dbReference type="SUPFAM" id="SSF51735">
    <property type="entry name" value="NAD(P)-binding Rossmann-fold domains"/>
    <property type="match status" value="1"/>
</dbReference>
<sequence length="293" mass="32477">MRMLLIGATGMLGQALRQEAASRGYQVIGAARHGADLSLDIRNDGELREIVIANRPDIIINTAALINLLECSTNHDLAYRVNARSVGLLAHLAREMEAYFVQISTDHYYTGGGSNQHAELSEVNLVNDYARTKYAGEAFALTNPDALVVRTNIVGFRGRAEAPTFVEWVIHTLKKQAPITLFDDFYTSSIDVRQFSKILMDVMLLKQKGIVNIASSEVCSKKEFIEKLAKKFEMNISHADVDSVRTIKDGIIRAESLGLDVSLVESLLGYRMPDSDSVIESLYAEYQKGSNMI</sequence>
<keyword evidence="5" id="KW-1185">Reference proteome</keyword>